<gene>
    <name evidence="1" type="ORF">ANN_17240</name>
</gene>
<keyword evidence="2" id="KW-1185">Reference proteome</keyword>
<protein>
    <submittedName>
        <fullName evidence="1">Uncharacterized protein</fullName>
    </submittedName>
</protein>
<sequence length="336" mass="39130">MRYMRRTSGYTKWDLKINCEILKELKTQPVLDYIVQYQSNWKHHLERMSNSRLPKAIYDYVPHGQRSVGRPGLRYTDISTFKPPMTGQFCSTVDSPKFDKTELKVQSNKGSGKLQIIENIITEECTQLSHFHTGSDILRYTVPGYIQPLFHIVAQFGYSLNNNAYGKSLAEIRTEMTEFKDDKDFYHGEVKLMAQCDRVHRVNACAFLSYLHLYSVSYLRKGSRKFNSHRNTDIQEKLKSRHHLQQEIGIEPISEYIQRYKDNWYQQINRTSITRDNVDEMSPGSSAENYPAFEGKLRKKSQPNTAHVVCPDTPPLFLQSCARDRMSLLTNYRGMG</sequence>
<dbReference type="EMBL" id="JAJSOF020000021">
    <property type="protein sequence ID" value="KAJ4437105.1"/>
    <property type="molecule type" value="Genomic_DNA"/>
</dbReference>
<organism evidence="1 2">
    <name type="scientific">Periplaneta americana</name>
    <name type="common">American cockroach</name>
    <name type="synonym">Blatta americana</name>
    <dbReference type="NCBI Taxonomy" id="6978"/>
    <lineage>
        <taxon>Eukaryota</taxon>
        <taxon>Metazoa</taxon>
        <taxon>Ecdysozoa</taxon>
        <taxon>Arthropoda</taxon>
        <taxon>Hexapoda</taxon>
        <taxon>Insecta</taxon>
        <taxon>Pterygota</taxon>
        <taxon>Neoptera</taxon>
        <taxon>Polyneoptera</taxon>
        <taxon>Dictyoptera</taxon>
        <taxon>Blattodea</taxon>
        <taxon>Blattoidea</taxon>
        <taxon>Blattidae</taxon>
        <taxon>Blattinae</taxon>
        <taxon>Periplaneta</taxon>
    </lineage>
</organism>
<name>A0ABQ8STP6_PERAM</name>
<evidence type="ECO:0000313" key="2">
    <source>
        <dbReference type="Proteomes" id="UP001148838"/>
    </source>
</evidence>
<dbReference type="Proteomes" id="UP001148838">
    <property type="component" value="Unassembled WGS sequence"/>
</dbReference>
<accession>A0ABQ8STP6</accession>
<reference evidence="1 2" key="1">
    <citation type="journal article" date="2022" name="Allergy">
        <title>Genome assembly and annotation of Periplaneta americana reveal a comprehensive cockroach allergen profile.</title>
        <authorList>
            <person name="Wang L."/>
            <person name="Xiong Q."/>
            <person name="Saelim N."/>
            <person name="Wang L."/>
            <person name="Nong W."/>
            <person name="Wan A.T."/>
            <person name="Shi M."/>
            <person name="Liu X."/>
            <person name="Cao Q."/>
            <person name="Hui J.H.L."/>
            <person name="Sookrung N."/>
            <person name="Leung T.F."/>
            <person name="Tungtrongchitr A."/>
            <person name="Tsui S.K.W."/>
        </authorList>
    </citation>
    <scope>NUCLEOTIDE SEQUENCE [LARGE SCALE GENOMIC DNA]</scope>
    <source>
        <strain evidence="1">PWHHKU_190912</strain>
    </source>
</reference>
<comment type="caution">
    <text evidence="1">The sequence shown here is derived from an EMBL/GenBank/DDBJ whole genome shotgun (WGS) entry which is preliminary data.</text>
</comment>
<evidence type="ECO:0000313" key="1">
    <source>
        <dbReference type="EMBL" id="KAJ4437105.1"/>
    </source>
</evidence>
<proteinExistence type="predicted"/>